<evidence type="ECO:0000313" key="1">
    <source>
        <dbReference type="EMBL" id="CAC5414199.1"/>
    </source>
</evidence>
<gene>
    <name evidence="1" type="ORF">MCOR_47037</name>
</gene>
<evidence type="ECO:0008006" key="3">
    <source>
        <dbReference type="Google" id="ProtNLM"/>
    </source>
</evidence>
<sequence>MADMSISLYHYLCKNIVGTENHVKTIRLMNTVCDHLSSEDNRVYITSGSFGEGLEMRGSDIDIMFVLKRIEVNENITSHFFNPKKTYFSLKTEDTKPGFAMLCLISSPSHQMLDSCETYRMDNYLSNALFRKRYLNEASPVEHGPCISDTDGLTDLAHCLHNISISLYQYLCKNIVGSENHVKTLKLMNTVSDNLSSDDIRVSITSGSFGEGLQMIGSDLDIMNYHHENDTPFHHVSLSLYNYMCKHIIGTDNHIKTIRLMNTVCDNLSHYDYTVTITSGSFGEGLQMLGSDLDIMYVSKPINIHDKITSTVLNPTKTHFSLITEGTKPGFAMLRLICSPHPNVQNLCEKFRQNNYLSNVLFKKTFLSDNTSVIHGPCITDIGGYIDGAYCLHELSVTQRFIVKWFLAQKQGVVRSLKFVLVDGVELEASAFVPAELLIEGTCWPVPSVIYAHFLSFLCHYHLNNVQEGQNSLQDLQLTMAEQSNEPSSYYCLGTALQLMGDNDSAKQAFIETVKLSYPYAYSIEGLKRLSMIASL</sequence>
<name>A0A6J8E082_MYTCO</name>
<accession>A0A6J8E082</accession>
<evidence type="ECO:0000313" key="2">
    <source>
        <dbReference type="Proteomes" id="UP000507470"/>
    </source>
</evidence>
<dbReference type="Proteomes" id="UP000507470">
    <property type="component" value="Unassembled WGS sequence"/>
</dbReference>
<organism evidence="1 2">
    <name type="scientific">Mytilus coruscus</name>
    <name type="common">Sea mussel</name>
    <dbReference type="NCBI Taxonomy" id="42192"/>
    <lineage>
        <taxon>Eukaryota</taxon>
        <taxon>Metazoa</taxon>
        <taxon>Spiralia</taxon>
        <taxon>Lophotrochozoa</taxon>
        <taxon>Mollusca</taxon>
        <taxon>Bivalvia</taxon>
        <taxon>Autobranchia</taxon>
        <taxon>Pteriomorphia</taxon>
        <taxon>Mytilida</taxon>
        <taxon>Mytiloidea</taxon>
        <taxon>Mytilidae</taxon>
        <taxon>Mytilinae</taxon>
        <taxon>Mytilus</taxon>
    </lineage>
</organism>
<dbReference type="AlphaFoldDB" id="A0A6J8E082"/>
<dbReference type="EMBL" id="CACVKT020008336">
    <property type="protein sequence ID" value="CAC5414199.1"/>
    <property type="molecule type" value="Genomic_DNA"/>
</dbReference>
<proteinExistence type="predicted"/>
<reference evidence="1 2" key="1">
    <citation type="submission" date="2020-06" db="EMBL/GenBank/DDBJ databases">
        <authorList>
            <person name="Li R."/>
            <person name="Bekaert M."/>
        </authorList>
    </citation>
    <scope>NUCLEOTIDE SEQUENCE [LARGE SCALE GENOMIC DNA]</scope>
    <source>
        <strain evidence="2">wild</strain>
    </source>
</reference>
<protein>
    <recommendedName>
        <fullName evidence="3">Mab-21-like nucleotidyltransferase domain-containing protein</fullName>
    </recommendedName>
</protein>
<keyword evidence="2" id="KW-1185">Reference proteome</keyword>